<evidence type="ECO:0000256" key="8">
    <source>
        <dbReference type="RuleBase" id="RU000473"/>
    </source>
</evidence>
<keyword evidence="5 9" id="KW-1133">Transmembrane helix</keyword>
<keyword evidence="8 10" id="KW-0496">Mitochondrion</keyword>
<evidence type="ECO:0000313" key="10">
    <source>
        <dbReference type="EMBL" id="AVN67102.1"/>
    </source>
</evidence>
<evidence type="ECO:0000256" key="1">
    <source>
        <dbReference type="ARBA" id="ARBA00004141"/>
    </source>
</evidence>
<sequence length="297" mass="34719">MFFFCLLSGLFGLVICLLIIAFFILGERKILGYSQYRKGPNKVGFVGLLQSFADLMKLVFKFKIYFFQTRSYMSFLGVYLLMWLVVVYCFIYGCYYSFTLGSFSALWFLVVTGMCSYALLYAGWGSYSKYSLLGSIRLAFGSISFEACFMCIVFLSALCYGSYSLVNYYYCEWFLFLLIPFLYPMFVIIVLCETNRTPFDYSESESELVSGFNVEYSGIFFTCLFACEYIIIFIFSWVINVFMFGGGLVSSFFLFLNLLFFMWARATLPRIRYDYFVNYFWSIMLPVFLLLFFVVVV</sequence>
<dbReference type="AlphaFoldDB" id="A0A2P1H6F3"/>
<protein>
    <recommendedName>
        <fullName evidence="3 8">NADH-ubiquinone oxidoreductase chain 1</fullName>
        <ecNumber evidence="8">7.1.1.2</ecNumber>
    </recommendedName>
</protein>
<dbReference type="PROSITE" id="PS00668">
    <property type="entry name" value="COMPLEX1_ND1_2"/>
    <property type="match status" value="1"/>
</dbReference>
<gene>
    <name evidence="10" type="primary">ND1</name>
</gene>
<dbReference type="PANTHER" id="PTHR11432:SF3">
    <property type="entry name" value="NADH-UBIQUINONE OXIDOREDUCTASE CHAIN 1"/>
    <property type="match status" value="1"/>
</dbReference>
<keyword evidence="7" id="KW-0520">NAD</keyword>
<accession>A0A2P1H6F3</accession>
<comment type="similarity">
    <text evidence="2 7">Belongs to the complex I subunit 1 family.</text>
</comment>
<feature type="transmembrane region" description="Helical" evidence="9">
    <location>
        <begin position="104"/>
        <end position="124"/>
    </location>
</feature>
<dbReference type="GO" id="GO:0008137">
    <property type="term" value="F:NADH dehydrogenase (ubiquinone) activity"/>
    <property type="evidence" value="ECO:0007669"/>
    <property type="project" value="UniProtKB-EC"/>
</dbReference>
<keyword evidence="6 9" id="KW-0472">Membrane</keyword>
<evidence type="ECO:0000256" key="3">
    <source>
        <dbReference type="ARBA" id="ARBA00021009"/>
    </source>
</evidence>
<evidence type="ECO:0000256" key="2">
    <source>
        <dbReference type="ARBA" id="ARBA00010535"/>
    </source>
</evidence>
<name>A0A2P1H6F3_DIPCN</name>
<dbReference type="Pfam" id="PF00146">
    <property type="entry name" value="NADHdh"/>
    <property type="match status" value="1"/>
</dbReference>
<dbReference type="InterPro" id="IPR018086">
    <property type="entry name" value="NADH_UbQ_OxRdtase_su1_CS"/>
</dbReference>
<keyword evidence="4 7" id="KW-0812">Transmembrane</keyword>
<evidence type="ECO:0000256" key="5">
    <source>
        <dbReference type="ARBA" id="ARBA00022989"/>
    </source>
</evidence>
<reference evidence="10" key="1">
    <citation type="submission" date="2017-11" db="EMBL/GenBank/DDBJ databases">
        <title>Molecular characterization of Dipylidium caninum: Application to molecular detection and genetic analysis supporting two distinct species.</title>
        <authorList>
            <person name="Beugnet F."/>
            <person name="Fourie J."/>
            <person name="Crafford D."/>
            <person name="Guillot J."/>
            <person name="Rehbein S."/>
            <person name="Labuschagne M."/>
        </authorList>
    </citation>
    <scope>NUCLEOTIDE SEQUENCE</scope>
    <source>
        <strain evidence="10">R166</strain>
    </source>
</reference>
<feature type="transmembrane region" description="Helical" evidence="9">
    <location>
        <begin position="276"/>
        <end position="296"/>
    </location>
</feature>
<evidence type="ECO:0000256" key="7">
    <source>
        <dbReference type="RuleBase" id="RU000471"/>
    </source>
</evidence>
<keyword evidence="8" id="KW-0830">Ubiquinone</keyword>
<feature type="transmembrane region" description="Helical" evidence="9">
    <location>
        <begin position="136"/>
        <end position="161"/>
    </location>
</feature>
<feature type="transmembrane region" description="Helical" evidence="9">
    <location>
        <begin position="213"/>
        <end position="235"/>
    </location>
</feature>
<geneLocation type="mitochondrion" evidence="10"/>
<dbReference type="GO" id="GO:0009060">
    <property type="term" value="P:aerobic respiration"/>
    <property type="evidence" value="ECO:0007669"/>
    <property type="project" value="TreeGrafter"/>
</dbReference>
<dbReference type="InterPro" id="IPR001694">
    <property type="entry name" value="NADH_UbQ_OxRdtase_su1/FPO"/>
</dbReference>
<feature type="transmembrane region" description="Helical" evidence="9">
    <location>
        <begin position="241"/>
        <end position="264"/>
    </location>
</feature>
<evidence type="ECO:0000256" key="6">
    <source>
        <dbReference type="ARBA" id="ARBA00023136"/>
    </source>
</evidence>
<dbReference type="GO" id="GO:0005743">
    <property type="term" value="C:mitochondrial inner membrane"/>
    <property type="evidence" value="ECO:0007669"/>
    <property type="project" value="UniProtKB-SubCell"/>
</dbReference>
<comment type="subcellular location">
    <subcellularLocation>
        <location evidence="1">Membrane</location>
        <topology evidence="1">Multi-pass membrane protein</topology>
    </subcellularLocation>
    <subcellularLocation>
        <location evidence="7">Mitochondrion inner membrane</location>
        <topology evidence="7">Multi-pass membrane protein</topology>
    </subcellularLocation>
</comment>
<proteinExistence type="inferred from homology"/>
<organism evidence="10">
    <name type="scientific">Dipylidium caninum</name>
    <name type="common">Double-pored dog tapeworm</name>
    <dbReference type="NCBI Taxonomy" id="66787"/>
    <lineage>
        <taxon>Eukaryota</taxon>
        <taxon>Metazoa</taxon>
        <taxon>Spiralia</taxon>
        <taxon>Lophotrochozoa</taxon>
        <taxon>Platyhelminthes</taxon>
        <taxon>Cestoda</taxon>
        <taxon>Eucestoda</taxon>
        <taxon>Cyclophyllidea</taxon>
        <taxon>Dipylidiidae</taxon>
        <taxon>Dipylidium</taxon>
    </lineage>
</organism>
<dbReference type="PANTHER" id="PTHR11432">
    <property type="entry name" value="NADH DEHYDROGENASE SUBUNIT 1"/>
    <property type="match status" value="1"/>
</dbReference>
<dbReference type="EMBL" id="MG587892">
    <property type="protein sequence ID" value="AVN67102.1"/>
    <property type="molecule type" value="Genomic_DNA"/>
</dbReference>
<feature type="transmembrane region" description="Helical" evidence="9">
    <location>
        <begin position="72"/>
        <end position="98"/>
    </location>
</feature>
<evidence type="ECO:0000256" key="9">
    <source>
        <dbReference type="SAM" id="Phobius"/>
    </source>
</evidence>
<comment type="catalytic activity">
    <reaction evidence="8">
        <text>a ubiquinone + NADH + 5 H(+)(in) = a ubiquinol + NAD(+) + 4 H(+)(out)</text>
        <dbReference type="Rhea" id="RHEA:29091"/>
        <dbReference type="Rhea" id="RHEA-COMP:9565"/>
        <dbReference type="Rhea" id="RHEA-COMP:9566"/>
        <dbReference type="ChEBI" id="CHEBI:15378"/>
        <dbReference type="ChEBI" id="CHEBI:16389"/>
        <dbReference type="ChEBI" id="CHEBI:17976"/>
        <dbReference type="ChEBI" id="CHEBI:57540"/>
        <dbReference type="ChEBI" id="CHEBI:57945"/>
        <dbReference type="EC" id="7.1.1.2"/>
    </reaction>
</comment>
<evidence type="ECO:0000256" key="4">
    <source>
        <dbReference type="ARBA" id="ARBA00022692"/>
    </source>
</evidence>
<dbReference type="EC" id="7.1.1.2" evidence="8"/>
<dbReference type="GO" id="GO:0003954">
    <property type="term" value="F:NADH dehydrogenase activity"/>
    <property type="evidence" value="ECO:0007669"/>
    <property type="project" value="TreeGrafter"/>
</dbReference>
<feature type="transmembrane region" description="Helical" evidence="9">
    <location>
        <begin position="173"/>
        <end position="192"/>
    </location>
</feature>